<keyword evidence="4 6" id="KW-0134">Cell wall</keyword>
<evidence type="ECO:0000256" key="2">
    <source>
        <dbReference type="ARBA" id="ARBA00004191"/>
    </source>
</evidence>
<keyword evidence="6" id="KW-0378">Hydrolase</keyword>
<comment type="subcellular location">
    <subcellularLocation>
        <location evidence="2 6">Secreted</location>
        <location evidence="2 6">Cell wall</location>
    </subcellularLocation>
</comment>
<comment type="function">
    <text evidence="1 6">Hydrolyzes acetyl esters in homogalacturonan regions of pectin. In type I primary cell wall, galacturonic acid residues of pectin can be acetylated at the O-2 and O-3 positions. Decreasing the degree of acetylation of pectin gels in vitro alters their physical properties.</text>
</comment>
<evidence type="ECO:0000256" key="7">
    <source>
        <dbReference type="SAM" id="Phobius"/>
    </source>
</evidence>
<dbReference type="GO" id="GO:0071555">
    <property type="term" value="P:cell wall organization"/>
    <property type="evidence" value="ECO:0007669"/>
    <property type="project" value="UniProtKB-KW"/>
</dbReference>
<keyword evidence="6" id="KW-0964">Secreted</keyword>
<comment type="similarity">
    <text evidence="3 6">Belongs to the pectinacetylesterase family.</text>
</comment>
<evidence type="ECO:0000256" key="3">
    <source>
        <dbReference type="ARBA" id="ARBA00005784"/>
    </source>
</evidence>
<dbReference type="Proteomes" id="UP001632038">
    <property type="component" value="Unassembled WGS sequence"/>
</dbReference>
<evidence type="ECO:0000256" key="4">
    <source>
        <dbReference type="ARBA" id="ARBA00022512"/>
    </source>
</evidence>
<evidence type="ECO:0000313" key="8">
    <source>
        <dbReference type="EMBL" id="KAL3623082.1"/>
    </source>
</evidence>
<evidence type="ECO:0000256" key="1">
    <source>
        <dbReference type="ARBA" id="ARBA00003534"/>
    </source>
</evidence>
<keyword evidence="9" id="KW-1185">Reference proteome</keyword>
<keyword evidence="7" id="KW-0472">Membrane</keyword>
<evidence type="ECO:0000256" key="6">
    <source>
        <dbReference type="RuleBase" id="RU363114"/>
    </source>
</evidence>
<dbReference type="EC" id="3.1.1.-" evidence="6"/>
<keyword evidence="7" id="KW-0812">Transmembrane</keyword>
<dbReference type="GO" id="GO:0016787">
    <property type="term" value="F:hydrolase activity"/>
    <property type="evidence" value="ECO:0007669"/>
    <property type="project" value="UniProtKB-KW"/>
</dbReference>
<name>A0ABD3C0J2_9LAMI</name>
<dbReference type="AlphaFoldDB" id="A0ABD3C0J2"/>
<proteinExistence type="inferred from homology"/>
<reference evidence="9" key="1">
    <citation type="journal article" date="2024" name="IScience">
        <title>Strigolactones Initiate the Formation of Haustorium-like Structures in Castilleja.</title>
        <authorList>
            <person name="Buerger M."/>
            <person name="Peterson D."/>
            <person name="Chory J."/>
        </authorList>
    </citation>
    <scope>NUCLEOTIDE SEQUENCE [LARGE SCALE GENOMIC DNA]</scope>
</reference>
<feature type="transmembrane region" description="Helical" evidence="7">
    <location>
        <begin position="32"/>
        <end position="51"/>
    </location>
</feature>
<protein>
    <recommendedName>
        <fullName evidence="6">Pectin acetylesterase</fullName>
        <ecNumber evidence="6">3.1.1.-</ecNumber>
    </recommendedName>
</protein>
<dbReference type="Pfam" id="PF03283">
    <property type="entry name" value="PAE"/>
    <property type="match status" value="1"/>
</dbReference>
<dbReference type="PANTHER" id="PTHR21562:SF83">
    <property type="entry name" value="PECTIN ACETYLESTERASE 4"/>
    <property type="match status" value="1"/>
</dbReference>
<gene>
    <name evidence="8" type="ORF">CASFOL_031898</name>
</gene>
<dbReference type="PANTHER" id="PTHR21562">
    <property type="entry name" value="NOTUM-RELATED"/>
    <property type="match status" value="1"/>
</dbReference>
<dbReference type="InterPro" id="IPR004963">
    <property type="entry name" value="PAE/NOTUM"/>
</dbReference>
<comment type="caution">
    <text evidence="8">The sequence shown here is derived from an EMBL/GenBank/DDBJ whole genome shotgun (WGS) entry which is preliminary data.</text>
</comment>
<accession>A0ABD3C0J2</accession>
<keyword evidence="7" id="KW-1133">Transmembrane helix</keyword>
<sequence length="426" mass="47231">MPANQHRLPRFATDGGISWSSWRKLSKRQRTITVAVAAISVSLLVLSPISVSRKVSNANTNSTGASEWVPFTPLSKAKENSAFCLDGSVPGYHIRRGFGSGSDSWLLHVEGGGWCNSISSCAARKMTKLGSSTHMESVVQFFGILSHDPLQNPDFFNWNKVKIRYCDGSSFSSHPDSELKNGTKMFFRGQLIWDTLMDELLSIGMSNAGEALLTGCSAGGLATLIHCDDFRNILPKDVNVKCLADAGKDIAGNHTIESFYHDVVYLQGVAKSLNHDCVARSEPSKCFFPQEFIRNIKTPLFLVQPAYDFWQIAHILVPDSSDHHGYRNSLLKTLNSVRKTLNVGVYINSCFVHCQTWAAETWHSPTSPRINNKQQLQKQLEIGTLKEQQPSISIALFRAILLAIIEISLLGDSKNITRSAILFYHL</sequence>
<evidence type="ECO:0000256" key="5">
    <source>
        <dbReference type="ARBA" id="ARBA00023316"/>
    </source>
</evidence>
<keyword evidence="5 6" id="KW-0961">Cell wall biogenesis/degradation</keyword>
<organism evidence="8 9">
    <name type="scientific">Castilleja foliolosa</name>
    <dbReference type="NCBI Taxonomy" id="1961234"/>
    <lineage>
        <taxon>Eukaryota</taxon>
        <taxon>Viridiplantae</taxon>
        <taxon>Streptophyta</taxon>
        <taxon>Embryophyta</taxon>
        <taxon>Tracheophyta</taxon>
        <taxon>Spermatophyta</taxon>
        <taxon>Magnoliopsida</taxon>
        <taxon>eudicotyledons</taxon>
        <taxon>Gunneridae</taxon>
        <taxon>Pentapetalae</taxon>
        <taxon>asterids</taxon>
        <taxon>lamiids</taxon>
        <taxon>Lamiales</taxon>
        <taxon>Orobanchaceae</taxon>
        <taxon>Pedicularideae</taxon>
        <taxon>Castillejinae</taxon>
        <taxon>Castilleja</taxon>
    </lineage>
</organism>
<dbReference type="EMBL" id="JAVIJP010000054">
    <property type="protein sequence ID" value="KAL3623082.1"/>
    <property type="molecule type" value="Genomic_DNA"/>
</dbReference>
<evidence type="ECO:0000313" key="9">
    <source>
        <dbReference type="Proteomes" id="UP001632038"/>
    </source>
</evidence>